<accession>A0A8S5MW54</accession>
<dbReference type="InterPro" id="IPR006437">
    <property type="entry name" value="Phage_terminase_lsu"/>
</dbReference>
<dbReference type="InterPro" id="IPR027417">
    <property type="entry name" value="P-loop_NTPase"/>
</dbReference>
<sequence>MSFSPKQKQILTFPYESDYDALICDGAVRSGKTSIMSLSFVLWMMAEFNHRSFAFCGKSVGAVERNIVQPLLSVRYLQQQFQITYNRSGHVLTVQRGSKVNMVYLFGGKDESSYMLIQGITLAGVLLDEVALMPRSFVEQALARCSVTGAKFWFNCNPENPEHWFRKEWILQAKKHRALHLHFLMDDNPSLDERTRERYRSMYSGVFYERYILGRWVMAEGLIYDMMDTTANTYRPQDAPVGFKSLSTRTITCDYGTTNDTVFLDIYDDGEKVRVHREYRWASRQEHRQKTDEEYADAFMEFMGKDPCAAIVDPAAASFITALRQRGVYVMEGNNDVLNGIRKCSTLLSHRDLLISTDCEGLMDELGTYRWDDKAALMGVEKPIKQQDHGPDALRYYINSLPDWRFERVQT</sequence>
<dbReference type="NCBIfam" id="TIGR01547">
    <property type="entry name" value="phage_term_2"/>
    <property type="match status" value="1"/>
</dbReference>
<protein>
    <submittedName>
        <fullName evidence="1">Large terminase</fullName>
    </submittedName>
</protein>
<dbReference type="Gene3D" id="3.40.50.300">
    <property type="entry name" value="P-loop containing nucleotide triphosphate hydrolases"/>
    <property type="match status" value="1"/>
</dbReference>
<dbReference type="Pfam" id="PF03237">
    <property type="entry name" value="Terminase_6N"/>
    <property type="match status" value="1"/>
</dbReference>
<organism evidence="1">
    <name type="scientific">Siphoviridae sp. ctZpP9</name>
    <dbReference type="NCBI Taxonomy" id="2826386"/>
    <lineage>
        <taxon>Viruses</taxon>
        <taxon>Duplodnaviria</taxon>
        <taxon>Heunggongvirae</taxon>
        <taxon>Uroviricota</taxon>
        <taxon>Caudoviricetes</taxon>
    </lineage>
</organism>
<name>A0A8S5MW54_9CAUD</name>
<evidence type="ECO:0000313" key="1">
    <source>
        <dbReference type="EMBL" id="DAD86376.1"/>
    </source>
</evidence>
<dbReference type="EMBL" id="BK014998">
    <property type="protein sequence ID" value="DAD86376.1"/>
    <property type="molecule type" value="Genomic_DNA"/>
</dbReference>
<dbReference type="Gene3D" id="3.30.420.280">
    <property type="match status" value="1"/>
</dbReference>
<reference evidence="1" key="1">
    <citation type="journal article" date="2021" name="Proc. Natl. Acad. Sci. U.S.A.">
        <title>A Catalog of Tens of Thousands of Viruses from Human Metagenomes Reveals Hidden Associations with Chronic Diseases.</title>
        <authorList>
            <person name="Tisza M.J."/>
            <person name="Buck C.B."/>
        </authorList>
    </citation>
    <scope>NUCLEOTIDE SEQUENCE</scope>
    <source>
        <strain evidence="1">CtZpP9</strain>
    </source>
</reference>
<proteinExistence type="predicted"/>